<evidence type="ECO:0000259" key="2">
    <source>
        <dbReference type="PROSITE" id="PS50157"/>
    </source>
</evidence>
<keyword evidence="1" id="KW-0863">Zinc-finger</keyword>
<protein>
    <recommendedName>
        <fullName evidence="2">C2H2-type domain-containing protein</fullName>
    </recommendedName>
</protein>
<name>A0AA38NRS0_9AGAR</name>
<dbReference type="PROSITE" id="PS00028">
    <property type="entry name" value="ZINC_FINGER_C2H2_1"/>
    <property type="match status" value="1"/>
</dbReference>
<keyword evidence="1" id="KW-0479">Metal-binding</keyword>
<dbReference type="SUPFAM" id="SSF57667">
    <property type="entry name" value="beta-beta-alpha zinc fingers"/>
    <property type="match status" value="1"/>
</dbReference>
<dbReference type="Proteomes" id="UP001163798">
    <property type="component" value="Unassembled WGS sequence"/>
</dbReference>
<dbReference type="PROSITE" id="PS50157">
    <property type="entry name" value="ZINC_FINGER_C2H2_2"/>
    <property type="match status" value="1"/>
</dbReference>
<dbReference type="Gene3D" id="3.30.160.60">
    <property type="entry name" value="Classic Zinc Finger"/>
    <property type="match status" value="1"/>
</dbReference>
<proteinExistence type="predicted"/>
<dbReference type="AlphaFoldDB" id="A0AA38NRS0"/>
<dbReference type="InterPro" id="IPR013087">
    <property type="entry name" value="Znf_C2H2_type"/>
</dbReference>
<organism evidence="3 4">
    <name type="scientific">Lentinula aff. detonsa</name>
    <dbReference type="NCBI Taxonomy" id="2804958"/>
    <lineage>
        <taxon>Eukaryota</taxon>
        <taxon>Fungi</taxon>
        <taxon>Dikarya</taxon>
        <taxon>Basidiomycota</taxon>
        <taxon>Agaricomycotina</taxon>
        <taxon>Agaricomycetes</taxon>
        <taxon>Agaricomycetidae</taxon>
        <taxon>Agaricales</taxon>
        <taxon>Marasmiineae</taxon>
        <taxon>Omphalotaceae</taxon>
        <taxon>Lentinula</taxon>
    </lineage>
</organism>
<evidence type="ECO:0000256" key="1">
    <source>
        <dbReference type="PROSITE-ProRule" id="PRU00042"/>
    </source>
</evidence>
<gene>
    <name evidence="3" type="ORF">GGU10DRAFT_383761</name>
</gene>
<evidence type="ECO:0000313" key="3">
    <source>
        <dbReference type="EMBL" id="KAJ3789881.1"/>
    </source>
</evidence>
<dbReference type="EMBL" id="MU793255">
    <property type="protein sequence ID" value="KAJ3789881.1"/>
    <property type="molecule type" value="Genomic_DNA"/>
</dbReference>
<comment type="caution">
    <text evidence="3">The sequence shown here is derived from an EMBL/GenBank/DDBJ whole genome shotgun (WGS) entry which is preliminary data.</text>
</comment>
<dbReference type="GO" id="GO:0008270">
    <property type="term" value="F:zinc ion binding"/>
    <property type="evidence" value="ECO:0007669"/>
    <property type="project" value="UniProtKB-KW"/>
</dbReference>
<sequence>MSQSNDYNYCINSGERHDHDNSPEYYNEDTLFFHDYSSAQPHFTSTERYTASHSLAHTHGAPDDITRPQLSMVLTNFPYVQTTQPETGRKNSADTPFSTSSYTLFPTAGSTTYEPNQLNQTSYENFPSQYPLIQGEVRPDFMAVHPPQLPYPDHSTPRINEEYSAISPSLLTSSPPVLKKNRVASQKVKERADSKRKTSARFNCKYCNSDFTAKHNLQYHENSHEGKKLFPCPHCQSPFSVPRSRDRHGVYTCKIATMIFKGHRIG</sequence>
<reference evidence="3" key="1">
    <citation type="submission" date="2022-08" db="EMBL/GenBank/DDBJ databases">
        <authorList>
            <consortium name="DOE Joint Genome Institute"/>
            <person name="Min B."/>
            <person name="Riley R."/>
            <person name="Sierra-Patev S."/>
            <person name="Naranjo-Ortiz M."/>
            <person name="Looney B."/>
            <person name="Konkel Z."/>
            <person name="Slot J.C."/>
            <person name="Sakamoto Y."/>
            <person name="Steenwyk J.L."/>
            <person name="Rokas A."/>
            <person name="Carro J."/>
            <person name="Camarero S."/>
            <person name="Ferreira P."/>
            <person name="Molpeceres G."/>
            <person name="Ruiz-Duenas F.J."/>
            <person name="Serrano A."/>
            <person name="Henrissat B."/>
            <person name="Drula E."/>
            <person name="Hughes K.W."/>
            <person name="Mata J.L."/>
            <person name="Ishikawa N.K."/>
            <person name="Vargas-Isla R."/>
            <person name="Ushijima S."/>
            <person name="Smith C.A."/>
            <person name="Ahrendt S."/>
            <person name="Andreopoulos W."/>
            <person name="He G."/>
            <person name="Labutti K."/>
            <person name="Lipzen A."/>
            <person name="Ng V."/>
            <person name="Sandor L."/>
            <person name="Barry K."/>
            <person name="Martinez A.T."/>
            <person name="Xiao Y."/>
            <person name="Gibbons J.G."/>
            <person name="Terashima K."/>
            <person name="Hibbett D.S."/>
            <person name="Grigoriev I.V."/>
        </authorList>
    </citation>
    <scope>NUCLEOTIDE SEQUENCE</scope>
    <source>
        <strain evidence="3">TFB10291</strain>
    </source>
</reference>
<accession>A0AA38NRS0</accession>
<dbReference type="InterPro" id="IPR036236">
    <property type="entry name" value="Znf_C2H2_sf"/>
</dbReference>
<keyword evidence="4" id="KW-1185">Reference proteome</keyword>
<keyword evidence="1" id="KW-0862">Zinc</keyword>
<feature type="domain" description="C2H2-type" evidence="2">
    <location>
        <begin position="202"/>
        <end position="229"/>
    </location>
</feature>
<evidence type="ECO:0000313" key="4">
    <source>
        <dbReference type="Proteomes" id="UP001163798"/>
    </source>
</evidence>